<reference evidence="1" key="1">
    <citation type="submission" date="2021-01" db="EMBL/GenBank/DDBJ databases">
        <title>Metabolic potential, ecology and presence of endohyphal bacteria is reflected in genomic diversity of Mucoromycotina.</title>
        <authorList>
            <person name="Muszewska A."/>
            <person name="Okrasinska A."/>
            <person name="Steczkiewicz K."/>
            <person name="Drgas O."/>
            <person name="Orlowska M."/>
            <person name="Perlinska-Lenart U."/>
            <person name="Aleksandrzak-Piekarczyk T."/>
            <person name="Szatraj K."/>
            <person name="Zielenkiewicz U."/>
            <person name="Pilsyk S."/>
            <person name="Malc E."/>
            <person name="Mieczkowski P."/>
            <person name="Kruszewska J.S."/>
            <person name="Biernat P."/>
            <person name="Pawlowska J."/>
        </authorList>
    </citation>
    <scope>NUCLEOTIDE SEQUENCE</scope>
    <source>
        <strain evidence="1">WA0000018081</strain>
    </source>
</reference>
<organism evidence="1 2">
    <name type="scientific">Thamnidium elegans</name>
    <dbReference type="NCBI Taxonomy" id="101142"/>
    <lineage>
        <taxon>Eukaryota</taxon>
        <taxon>Fungi</taxon>
        <taxon>Fungi incertae sedis</taxon>
        <taxon>Mucoromycota</taxon>
        <taxon>Mucoromycotina</taxon>
        <taxon>Mucoromycetes</taxon>
        <taxon>Mucorales</taxon>
        <taxon>Mucorineae</taxon>
        <taxon>Mucoraceae</taxon>
        <taxon>Thamnidium</taxon>
    </lineage>
</organism>
<dbReference type="Proteomes" id="UP000613177">
    <property type="component" value="Unassembled WGS sequence"/>
</dbReference>
<dbReference type="EMBL" id="JAEPRE010000104">
    <property type="protein sequence ID" value="KAG2232649.1"/>
    <property type="molecule type" value="Genomic_DNA"/>
</dbReference>
<sequence>MNPIITLPATCELCGNWLPGHTASCSRNGVHPSQWCLGIDELINQQEEINIHDAFVNNDESSLFDISMNRDEKEEPQIKKPSF</sequence>
<protein>
    <submittedName>
        <fullName evidence="1">Uncharacterized protein</fullName>
    </submittedName>
</protein>
<evidence type="ECO:0000313" key="1">
    <source>
        <dbReference type="EMBL" id="KAG2232649.1"/>
    </source>
</evidence>
<proteinExistence type="predicted"/>
<name>A0A8H7SLC2_9FUNG</name>
<evidence type="ECO:0000313" key="2">
    <source>
        <dbReference type="Proteomes" id="UP000613177"/>
    </source>
</evidence>
<dbReference type="AlphaFoldDB" id="A0A8H7SLC2"/>
<comment type="caution">
    <text evidence="1">The sequence shown here is derived from an EMBL/GenBank/DDBJ whole genome shotgun (WGS) entry which is preliminary data.</text>
</comment>
<gene>
    <name evidence="1" type="ORF">INT48_004249</name>
</gene>
<keyword evidence="2" id="KW-1185">Reference proteome</keyword>
<dbReference type="OrthoDB" id="2224642at2759"/>
<accession>A0A8H7SLC2</accession>